<protein>
    <recommendedName>
        <fullName evidence="7">Peptidase M42 family protein</fullName>
    </recommendedName>
</protein>
<evidence type="ECO:0008006" key="7">
    <source>
        <dbReference type="Google" id="ProtNLM"/>
    </source>
</evidence>
<evidence type="ECO:0000256" key="4">
    <source>
        <dbReference type="ARBA" id="ARBA00022723"/>
    </source>
</evidence>
<dbReference type="SUPFAM" id="SSF53187">
    <property type="entry name" value="Zn-dependent exopeptidases"/>
    <property type="match status" value="1"/>
</dbReference>
<sequence length="362" mass="39210">MKLVDYVEKYCLTPAISGHEDLMIKSLSDDLKQFADEVSVDNLGNVIALIKGKSPTAPKVMVFAHTDQIGMFVKSITEEGFLKIVRLGGVPERILAGATIQIKTKSNQIISGVIGTISHHLTPDDKKYVVPKIEDMYVDIGAKSKADALSLGVEVGSPAFYEPRFTKLANNRVSATSVDDRAGCAVLVKLAERLSTNKPDVNIYIVGSVQEEFNLRGALVAAQQIKPNAAISIDLAVATDTPDMQGVNELALDKGPIVGLYTFHGRGTLNGLIPHPKMVKIVEASATKLKMNLQRHASVGMLTDASYVQFVDNGIPCIDLAWPTRYTHSGIETFSLNDLENLEALVFGVIKDFPVDFSGSRL</sequence>
<dbReference type="GO" id="GO:0006508">
    <property type="term" value="P:proteolysis"/>
    <property type="evidence" value="ECO:0007669"/>
    <property type="project" value="UniProtKB-KW"/>
</dbReference>
<dbReference type="PANTHER" id="PTHR32481:SF0">
    <property type="entry name" value="AMINOPEPTIDASE YPDE-RELATED"/>
    <property type="match status" value="1"/>
</dbReference>
<dbReference type="GO" id="GO:0004177">
    <property type="term" value="F:aminopeptidase activity"/>
    <property type="evidence" value="ECO:0007669"/>
    <property type="project" value="UniProtKB-KW"/>
</dbReference>
<dbReference type="Gene3D" id="2.40.30.40">
    <property type="entry name" value="Peptidase M42, domain 2"/>
    <property type="match status" value="1"/>
</dbReference>
<comment type="caution">
    <text evidence="6">The sequence shown here is derived from an EMBL/GenBank/DDBJ whole genome shotgun (WGS) entry which is preliminary data.</text>
</comment>
<evidence type="ECO:0000256" key="3">
    <source>
        <dbReference type="ARBA" id="ARBA00022670"/>
    </source>
</evidence>
<dbReference type="InterPro" id="IPR051464">
    <property type="entry name" value="Peptidase_M42_aminopept"/>
</dbReference>
<name>A0A094PUX8_9ZZZZ</name>
<dbReference type="InterPro" id="IPR023367">
    <property type="entry name" value="Peptidase_M42_dom2"/>
</dbReference>
<keyword evidence="5" id="KW-0378">Hydrolase</keyword>
<dbReference type="Pfam" id="PF05343">
    <property type="entry name" value="Peptidase_M42"/>
    <property type="match status" value="1"/>
</dbReference>
<organism evidence="6">
    <name type="scientific">freshwater metagenome</name>
    <dbReference type="NCBI Taxonomy" id="449393"/>
    <lineage>
        <taxon>unclassified sequences</taxon>
        <taxon>metagenomes</taxon>
        <taxon>ecological metagenomes</taxon>
    </lineage>
</organism>
<proteinExistence type="inferred from homology"/>
<evidence type="ECO:0000256" key="5">
    <source>
        <dbReference type="ARBA" id="ARBA00022801"/>
    </source>
</evidence>
<dbReference type="EMBL" id="JNSL01000185">
    <property type="protein sequence ID" value="KGA13474.1"/>
    <property type="molecule type" value="Genomic_DNA"/>
</dbReference>
<dbReference type="Gene3D" id="3.40.630.10">
    <property type="entry name" value="Zn peptidases"/>
    <property type="match status" value="1"/>
</dbReference>
<keyword evidence="2" id="KW-0031">Aminopeptidase</keyword>
<dbReference type="PIRSF" id="PIRSF001123">
    <property type="entry name" value="PepA_GA"/>
    <property type="match status" value="1"/>
</dbReference>
<reference evidence="6" key="1">
    <citation type="submission" date="2014-06" db="EMBL/GenBank/DDBJ databases">
        <title>Key roles for freshwater Actinobacteria revealed by deep metagenomic sequencing.</title>
        <authorList>
            <person name="Ghai R."/>
            <person name="Mizuno C.M."/>
            <person name="Picazo A."/>
            <person name="Camacho A."/>
            <person name="Rodriguez-Valera F."/>
        </authorList>
    </citation>
    <scope>NUCLEOTIDE SEQUENCE</scope>
</reference>
<dbReference type="GO" id="GO:0046872">
    <property type="term" value="F:metal ion binding"/>
    <property type="evidence" value="ECO:0007669"/>
    <property type="project" value="UniProtKB-KW"/>
</dbReference>
<dbReference type="SUPFAM" id="SSF101821">
    <property type="entry name" value="Aminopeptidase/glucanase lid domain"/>
    <property type="match status" value="1"/>
</dbReference>
<accession>A0A094PUX8</accession>
<dbReference type="PANTHER" id="PTHR32481">
    <property type="entry name" value="AMINOPEPTIDASE"/>
    <property type="match status" value="1"/>
</dbReference>
<dbReference type="InterPro" id="IPR008007">
    <property type="entry name" value="Peptidase_M42"/>
</dbReference>
<keyword evidence="4" id="KW-0479">Metal-binding</keyword>
<gene>
    <name evidence="6" type="ORF">GM51_19635</name>
</gene>
<evidence type="ECO:0000313" key="6">
    <source>
        <dbReference type="EMBL" id="KGA13474.1"/>
    </source>
</evidence>
<dbReference type="AlphaFoldDB" id="A0A094PUX8"/>
<comment type="similarity">
    <text evidence="1">Belongs to the peptidase M42 family.</text>
</comment>
<evidence type="ECO:0000256" key="2">
    <source>
        <dbReference type="ARBA" id="ARBA00022438"/>
    </source>
</evidence>
<dbReference type="CDD" id="cd05656">
    <property type="entry name" value="M42_Frv"/>
    <property type="match status" value="1"/>
</dbReference>
<keyword evidence="3" id="KW-0645">Protease</keyword>
<evidence type="ECO:0000256" key="1">
    <source>
        <dbReference type="ARBA" id="ARBA00006272"/>
    </source>
</evidence>